<reference evidence="2" key="3">
    <citation type="submission" date="2020-06" db="EMBL/GenBank/DDBJ databases">
        <title>Helianthus annuus Genome sequencing and assembly Release 2.</title>
        <authorList>
            <person name="Gouzy J."/>
            <person name="Langlade N."/>
            <person name="Munos S."/>
        </authorList>
    </citation>
    <scope>NUCLEOTIDE SEQUENCE</scope>
    <source>
        <tissue evidence="2">Leaves</tissue>
    </source>
</reference>
<feature type="region of interest" description="Disordered" evidence="1">
    <location>
        <begin position="1"/>
        <end position="49"/>
    </location>
</feature>
<dbReference type="Gramene" id="mRNA:HanXRQr2_Chr16g0747941">
    <property type="protein sequence ID" value="mRNA:HanXRQr2_Chr16g0747941"/>
    <property type="gene ID" value="HanXRQr2_Chr16g0747941"/>
</dbReference>
<dbReference type="PANTHER" id="PTHR33828:SF1">
    <property type="entry name" value="OS05G0596200 PROTEIN"/>
    <property type="match status" value="1"/>
</dbReference>
<dbReference type="EMBL" id="CM007905">
    <property type="protein sequence ID" value="OTF91562.1"/>
    <property type="molecule type" value="Genomic_DNA"/>
</dbReference>
<reference evidence="3" key="2">
    <citation type="submission" date="2017-02" db="EMBL/GenBank/DDBJ databases">
        <title>Sunflower complete genome.</title>
        <authorList>
            <person name="Langlade N."/>
            <person name="Munos S."/>
        </authorList>
    </citation>
    <scope>NUCLEOTIDE SEQUENCE [LARGE SCALE GENOMIC DNA]</scope>
    <source>
        <tissue evidence="3">Leaves</tissue>
    </source>
</reference>
<evidence type="ECO:0000313" key="4">
    <source>
        <dbReference type="Proteomes" id="UP000215914"/>
    </source>
</evidence>
<evidence type="ECO:0000256" key="1">
    <source>
        <dbReference type="SAM" id="MobiDB-lite"/>
    </source>
</evidence>
<dbReference type="InParanoid" id="A0A251RZA7"/>
<keyword evidence="4" id="KW-1185">Reference proteome</keyword>
<accession>A0A251RZA7</accession>
<evidence type="ECO:0000313" key="2">
    <source>
        <dbReference type="EMBL" id="KAF5759979.1"/>
    </source>
</evidence>
<evidence type="ECO:0000313" key="3">
    <source>
        <dbReference type="EMBL" id="OTF91562.1"/>
    </source>
</evidence>
<gene>
    <name evidence="3" type="ORF">HannXRQ_Chr16g0512091</name>
    <name evidence="2" type="ORF">HanXRQr2_Chr16g0747941</name>
</gene>
<sequence>MATETKPPKMKPGRDGSTPKTKFDSSVIKNTQSIDSKHKISSTIRSKNEAKGKSIIVTSSKTKSVTTAVKTTREKKVYSLPGQKFDLPEEREPLRIFYESLSRQIPSSEMA</sequence>
<name>A0A251RZA7_HELAN</name>
<dbReference type="AlphaFoldDB" id="A0A251RZA7"/>
<reference evidence="2 4" key="1">
    <citation type="journal article" date="2017" name="Nature">
        <title>The sunflower genome provides insights into oil metabolism, flowering and Asterid evolution.</title>
        <authorList>
            <person name="Badouin H."/>
            <person name="Gouzy J."/>
            <person name="Grassa C.J."/>
            <person name="Murat F."/>
            <person name="Staton S.E."/>
            <person name="Cottret L."/>
            <person name="Lelandais-Briere C."/>
            <person name="Owens G.L."/>
            <person name="Carrere S."/>
            <person name="Mayjonade B."/>
            <person name="Legrand L."/>
            <person name="Gill N."/>
            <person name="Kane N.C."/>
            <person name="Bowers J.E."/>
            <person name="Hubner S."/>
            <person name="Bellec A."/>
            <person name="Berard A."/>
            <person name="Berges H."/>
            <person name="Blanchet N."/>
            <person name="Boniface M.C."/>
            <person name="Brunel D."/>
            <person name="Catrice O."/>
            <person name="Chaidir N."/>
            <person name="Claudel C."/>
            <person name="Donnadieu C."/>
            <person name="Faraut T."/>
            <person name="Fievet G."/>
            <person name="Helmstetter N."/>
            <person name="King M."/>
            <person name="Knapp S.J."/>
            <person name="Lai Z."/>
            <person name="Le Paslier M.C."/>
            <person name="Lippi Y."/>
            <person name="Lorenzon L."/>
            <person name="Mandel J.R."/>
            <person name="Marage G."/>
            <person name="Marchand G."/>
            <person name="Marquand E."/>
            <person name="Bret-Mestries E."/>
            <person name="Morien E."/>
            <person name="Nambeesan S."/>
            <person name="Nguyen T."/>
            <person name="Pegot-Espagnet P."/>
            <person name="Pouilly N."/>
            <person name="Raftis F."/>
            <person name="Sallet E."/>
            <person name="Schiex T."/>
            <person name="Thomas J."/>
            <person name="Vandecasteele C."/>
            <person name="Vares D."/>
            <person name="Vear F."/>
            <person name="Vautrin S."/>
            <person name="Crespi M."/>
            <person name="Mangin B."/>
            <person name="Burke J.M."/>
            <person name="Salse J."/>
            <person name="Munos S."/>
            <person name="Vincourt P."/>
            <person name="Rieseberg L.H."/>
            <person name="Langlade N.B."/>
        </authorList>
    </citation>
    <scope>NUCLEOTIDE SEQUENCE [LARGE SCALE GENOMIC DNA]</scope>
    <source>
        <strain evidence="4">cv. SF193</strain>
        <tissue evidence="2">Leaves</tissue>
    </source>
</reference>
<proteinExistence type="predicted"/>
<protein>
    <submittedName>
        <fullName evidence="3">Uncharacterized protein</fullName>
    </submittedName>
</protein>
<organism evidence="3 4">
    <name type="scientific">Helianthus annuus</name>
    <name type="common">Common sunflower</name>
    <dbReference type="NCBI Taxonomy" id="4232"/>
    <lineage>
        <taxon>Eukaryota</taxon>
        <taxon>Viridiplantae</taxon>
        <taxon>Streptophyta</taxon>
        <taxon>Embryophyta</taxon>
        <taxon>Tracheophyta</taxon>
        <taxon>Spermatophyta</taxon>
        <taxon>Magnoliopsida</taxon>
        <taxon>eudicotyledons</taxon>
        <taxon>Gunneridae</taxon>
        <taxon>Pentapetalae</taxon>
        <taxon>asterids</taxon>
        <taxon>campanulids</taxon>
        <taxon>Asterales</taxon>
        <taxon>Asteraceae</taxon>
        <taxon>Asteroideae</taxon>
        <taxon>Heliantheae alliance</taxon>
        <taxon>Heliantheae</taxon>
        <taxon>Helianthus</taxon>
    </lineage>
</organism>
<dbReference type="PANTHER" id="PTHR33828">
    <property type="entry name" value="OS05G0596200 PROTEIN"/>
    <property type="match status" value="1"/>
</dbReference>
<dbReference type="STRING" id="4232.A0A251RZA7"/>
<dbReference type="Proteomes" id="UP000215914">
    <property type="component" value="Chromosome 16"/>
</dbReference>
<dbReference type="EMBL" id="MNCJ02000331">
    <property type="protein sequence ID" value="KAF5759979.1"/>
    <property type="molecule type" value="Genomic_DNA"/>
</dbReference>